<evidence type="ECO:0000313" key="3">
    <source>
        <dbReference type="Proteomes" id="UP001651158"/>
    </source>
</evidence>
<organism evidence="2 3">
    <name type="scientific">Taenia crassiceps</name>
    <dbReference type="NCBI Taxonomy" id="6207"/>
    <lineage>
        <taxon>Eukaryota</taxon>
        <taxon>Metazoa</taxon>
        <taxon>Spiralia</taxon>
        <taxon>Lophotrochozoa</taxon>
        <taxon>Platyhelminthes</taxon>
        <taxon>Cestoda</taxon>
        <taxon>Eucestoda</taxon>
        <taxon>Cyclophyllidea</taxon>
        <taxon>Taeniidae</taxon>
        <taxon>Taenia</taxon>
    </lineage>
</organism>
<proteinExistence type="predicted"/>
<name>A0ABR4Q6K8_9CEST</name>
<evidence type="ECO:0000313" key="2">
    <source>
        <dbReference type="EMBL" id="KAL5105299.1"/>
    </source>
</evidence>
<dbReference type="EMBL" id="JAKROA010000009">
    <property type="protein sequence ID" value="KAL5105299.1"/>
    <property type="molecule type" value="Genomic_DNA"/>
</dbReference>
<evidence type="ECO:0008006" key="4">
    <source>
        <dbReference type="Google" id="ProtNLM"/>
    </source>
</evidence>
<reference evidence="2 3" key="1">
    <citation type="journal article" date="2022" name="Front. Cell. Infect. Microbiol.">
        <title>The Genomes of Two Strains of Taenia crassiceps the Animal Model for the Study of Human Cysticercosis.</title>
        <authorList>
            <person name="Bobes R.J."/>
            <person name="Estrada K."/>
            <person name="Rios-Valencia D.G."/>
            <person name="Calderon-Gallegos A."/>
            <person name="de la Torre P."/>
            <person name="Carrero J.C."/>
            <person name="Sanchez-Flores A."/>
            <person name="Laclette J.P."/>
        </authorList>
    </citation>
    <scope>NUCLEOTIDE SEQUENCE [LARGE SCALE GENOMIC DNA]</scope>
    <source>
        <strain evidence="2">WFUcys</strain>
    </source>
</reference>
<dbReference type="Proteomes" id="UP001651158">
    <property type="component" value="Unassembled WGS sequence"/>
</dbReference>
<feature type="signal peptide" evidence="1">
    <location>
        <begin position="1"/>
        <end position="23"/>
    </location>
</feature>
<feature type="chain" id="PRO_5045202344" description="Cystatin domain-containing protein" evidence="1">
    <location>
        <begin position="24"/>
        <end position="127"/>
    </location>
</feature>
<accession>A0ABR4Q6K8</accession>
<evidence type="ECO:0000256" key="1">
    <source>
        <dbReference type="SAM" id="SignalP"/>
    </source>
</evidence>
<sequence>MLTSNVMWHVFGLAALLLTLVNSQCVLPKPLGESHLQSQEIQELVMTALNSTSPCSTLEKILNGTKQAFHGVKYHFQVRTIQKASCKEAFHGNPVSNLTIYLPSNGTTRPVYYLEQQSYGDNEHPTA</sequence>
<keyword evidence="3" id="KW-1185">Reference proteome</keyword>
<keyword evidence="1" id="KW-0732">Signal</keyword>
<protein>
    <recommendedName>
        <fullName evidence="4">Cystatin domain-containing protein</fullName>
    </recommendedName>
</protein>
<comment type="caution">
    <text evidence="2">The sequence shown here is derived from an EMBL/GenBank/DDBJ whole genome shotgun (WGS) entry which is preliminary data.</text>
</comment>
<gene>
    <name evidence="2" type="ORF">TcWFU_009256</name>
</gene>